<sequence>MAGISAYFTRLWSYKVMQP</sequence>
<dbReference type="AlphaFoldDB" id="A0A1R3I845"/>
<dbReference type="EMBL" id="AWWV01010524">
    <property type="protein sequence ID" value="OMO78728.1"/>
    <property type="molecule type" value="Genomic_DNA"/>
</dbReference>
<reference evidence="1 2" key="1">
    <citation type="submission" date="2013-09" db="EMBL/GenBank/DDBJ databases">
        <title>Corchorus capsularis genome sequencing.</title>
        <authorList>
            <person name="Alam M."/>
            <person name="Haque M.S."/>
            <person name="Islam M.S."/>
            <person name="Emdad E.M."/>
            <person name="Islam M.M."/>
            <person name="Ahmed B."/>
            <person name="Halim A."/>
            <person name="Hossen Q.M.M."/>
            <person name="Hossain M.Z."/>
            <person name="Ahmed R."/>
            <person name="Khan M.M."/>
            <person name="Islam R."/>
            <person name="Rashid M.M."/>
            <person name="Khan S.A."/>
            <person name="Rahman M.S."/>
            <person name="Alam M."/>
        </authorList>
    </citation>
    <scope>NUCLEOTIDE SEQUENCE [LARGE SCALE GENOMIC DNA]</scope>
    <source>
        <strain evidence="2">cv. CVL-1</strain>
        <tissue evidence="1">Whole seedling</tissue>
    </source>
</reference>
<accession>A0A1R3I845</accession>
<dbReference type="Gramene" id="OMO78728">
    <property type="protein sequence ID" value="OMO78728"/>
    <property type="gene ID" value="CCACVL1_14162"/>
</dbReference>
<protein>
    <submittedName>
        <fullName evidence="1">Uncharacterized protein</fullName>
    </submittedName>
</protein>
<evidence type="ECO:0000313" key="1">
    <source>
        <dbReference type="EMBL" id="OMO78728.1"/>
    </source>
</evidence>
<evidence type="ECO:0000313" key="2">
    <source>
        <dbReference type="Proteomes" id="UP000188268"/>
    </source>
</evidence>
<proteinExistence type="predicted"/>
<dbReference type="Proteomes" id="UP000188268">
    <property type="component" value="Unassembled WGS sequence"/>
</dbReference>
<gene>
    <name evidence="1" type="ORF">CCACVL1_14162</name>
</gene>
<organism evidence="1 2">
    <name type="scientific">Corchorus capsularis</name>
    <name type="common">Jute</name>
    <dbReference type="NCBI Taxonomy" id="210143"/>
    <lineage>
        <taxon>Eukaryota</taxon>
        <taxon>Viridiplantae</taxon>
        <taxon>Streptophyta</taxon>
        <taxon>Embryophyta</taxon>
        <taxon>Tracheophyta</taxon>
        <taxon>Spermatophyta</taxon>
        <taxon>Magnoliopsida</taxon>
        <taxon>eudicotyledons</taxon>
        <taxon>Gunneridae</taxon>
        <taxon>Pentapetalae</taxon>
        <taxon>rosids</taxon>
        <taxon>malvids</taxon>
        <taxon>Malvales</taxon>
        <taxon>Malvaceae</taxon>
        <taxon>Grewioideae</taxon>
        <taxon>Apeibeae</taxon>
        <taxon>Corchorus</taxon>
    </lineage>
</organism>
<comment type="caution">
    <text evidence="1">The sequence shown here is derived from an EMBL/GenBank/DDBJ whole genome shotgun (WGS) entry which is preliminary data.</text>
</comment>
<keyword evidence="2" id="KW-1185">Reference proteome</keyword>
<name>A0A1R3I845_COCAP</name>